<dbReference type="OrthoDB" id="165643at2759"/>
<gene>
    <name evidence="1" type="ORF">CCR75_007568</name>
</gene>
<evidence type="ECO:0000313" key="2">
    <source>
        <dbReference type="Proteomes" id="UP000294530"/>
    </source>
</evidence>
<comment type="caution">
    <text evidence="1">The sequence shown here is derived from an EMBL/GenBank/DDBJ whole genome shotgun (WGS) entry which is preliminary data.</text>
</comment>
<protein>
    <recommendedName>
        <fullName evidence="3">PH domain-containing protein</fullName>
    </recommendedName>
</protein>
<dbReference type="GeneID" id="94351297"/>
<organism evidence="1 2">
    <name type="scientific">Bremia lactucae</name>
    <name type="common">Lettuce downy mildew</name>
    <dbReference type="NCBI Taxonomy" id="4779"/>
    <lineage>
        <taxon>Eukaryota</taxon>
        <taxon>Sar</taxon>
        <taxon>Stramenopiles</taxon>
        <taxon>Oomycota</taxon>
        <taxon>Peronosporomycetes</taxon>
        <taxon>Peronosporales</taxon>
        <taxon>Peronosporaceae</taxon>
        <taxon>Bremia</taxon>
    </lineage>
</organism>
<accession>A0A976I9X2</accession>
<name>A0A976I9X2_BRELC</name>
<dbReference type="RefSeq" id="XP_067814284.1">
    <property type="nucleotide sequence ID" value="XM_067965626.1"/>
</dbReference>
<dbReference type="Proteomes" id="UP000294530">
    <property type="component" value="Unassembled WGS sequence"/>
</dbReference>
<dbReference type="EMBL" id="SHOA02000002">
    <property type="protein sequence ID" value="TDH64785.1"/>
    <property type="molecule type" value="Genomic_DNA"/>
</dbReference>
<proteinExistence type="predicted"/>
<keyword evidence="2" id="KW-1185">Reference proteome</keyword>
<evidence type="ECO:0000313" key="1">
    <source>
        <dbReference type="EMBL" id="TDH64785.1"/>
    </source>
</evidence>
<evidence type="ECO:0008006" key="3">
    <source>
        <dbReference type="Google" id="ProtNLM"/>
    </source>
</evidence>
<dbReference type="AlphaFoldDB" id="A0A976I9X2"/>
<reference evidence="1 2" key="1">
    <citation type="journal article" date="2021" name="Genome Biol.">
        <title>AFLAP: assembly-free linkage analysis pipeline using k-mers from genome sequencing data.</title>
        <authorList>
            <person name="Fletcher K."/>
            <person name="Zhang L."/>
            <person name="Gil J."/>
            <person name="Han R."/>
            <person name="Cavanaugh K."/>
            <person name="Michelmore R."/>
        </authorList>
    </citation>
    <scope>NUCLEOTIDE SEQUENCE [LARGE SCALE GENOMIC DNA]</scope>
    <source>
        <strain evidence="1 2">SF5</strain>
    </source>
</reference>
<dbReference type="KEGG" id="blac:94351297"/>
<sequence>MTCGKLHIRSSHTLSYFLTSAELTCLNGNNSNRYQGTVKLDCTTQTKLINLTCTTQAIYNLVIERPRIAGGTLTIALDSTIKFVKCSYKDIKLNIIRLHYGSSRKCLVLRALSSIEREQWMTAIAASINHVTPPLTQKTALLLKKMRVNRCFKNSQLGLREQDVGAPKANAMSHTVNVASAAAKCSVSSNYASNVTTAAVKCTESSYSASIESRSAVHRKIATKFSHSQNATKAVRRVFCRNIPAIIQLFTSVGQIIAAAS</sequence>